<dbReference type="AlphaFoldDB" id="A0A0E0HL97"/>
<dbReference type="OMA" id="TWEIPWI"/>
<reference evidence="2" key="2">
    <citation type="submission" date="2018-04" db="EMBL/GenBank/DDBJ databases">
        <title>OnivRS2 (Oryza nivara Reference Sequence Version 2).</title>
        <authorList>
            <person name="Zhang J."/>
            <person name="Kudrna D."/>
            <person name="Lee S."/>
            <person name="Talag J."/>
            <person name="Rajasekar S."/>
            <person name="Welchert J."/>
            <person name="Hsing Y.-I."/>
            <person name="Wing R.A."/>
        </authorList>
    </citation>
    <scope>NUCLEOTIDE SEQUENCE [LARGE SCALE GENOMIC DNA]</scope>
    <source>
        <strain evidence="2">SL10</strain>
    </source>
</reference>
<evidence type="ECO:0000256" key="1">
    <source>
        <dbReference type="SAM" id="MobiDB-lite"/>
    </source>
</evidence>
<reference evidence="2" key="1">
    <citation type="submission" date="2015-04" db="UniProtKB">
        <authorList>
            <consortium name="EnsemblPlants"/>
        </authorList>
    </citation>
    <scope>IDENTIFICATION</scope>
    <source>
        <strain evidence="2">SL10</strain>
    </source>
</reference>
<evidence type="ECO:0000313" key="2">
    <source>
        <dbReference type="EnsemblPlants" id="ONIVA06G04650.1"/>
    </source>
</evidence>
<keyword evidence="3" id="KW-1185">Reference proteome</keyword>
<dbReference type="Proteomes" id="UP000006591">
    <property type="component" value="Chromosome 6"/>
</dbReference>
<evidence type="ECO:0000313" key="3">
    <source>
        <dbReference type="Proteomes" id="UP000006591"/>
    </source>
</evidence>
<organism evidence="2">
    <name type="scientific">Oryza nivara</name>
    <name type="common">Indian wild rice</name>
    <name type="synonym">Oryza sativa f. spontanea</name>
    <dbReference type="NCBI Taxonomy" id="4536"/>
    <lineage>
        <taxon>Eukaryota</taxon>
        <taxon>Viridiplantae</taxon>
        <taxon>Streptophyta</taxon>
        <taxon>Embryophyta</taxon>
        <taxon>Tracheophyta</taxon>
        <taxon>Spermatophyta</taxon>
        <taxon>Magnoliopsida</taxon>
        <taxon>Liliopsida</taxon>
        <taxon>Poales</taxon>
        <taxon>Poaceae</taxon>
        <taxon>BOP clade</taxon>
        <taxon>Oryzoideae</taxon>
        <taxon>Oryzeae</taxon>
        <taxon>Oryzinae</taxon>
        <taxon>Oryza</taxon>
    </lineage>
</organism>
<feature type="compositionally biased region" description="Basic and acidic residues" evidence="1">
    <location>
        <begin position="215"/>
        <end position="230"/>
    </location>
</feature>
<accession>A0A0E0HL97</accession>
<proteinExistence type="predicted"/>
<sequence length="230" mass="25825">MEIAVSMSARRRELAAGGGRPAVGREGTVAVHATMDKIGTELRLHMRRTTTTLALHKEVEVDGPWTAVDIVSNIRHVDHTSVGHAAAAVALLWLAKLYRTEKRMKMEVTNLTWEIPWIILVDVQLPDELNGKRLLLDFPSKVESDELFIRWMKPEASELCGTIPKTSETSKFQHGVLEWSFELVTDLPTVHGRRVPAPDARKVEQLTATASSYTDGREAIHDDMRQQQQT</sequence>
<dbReference type="EnsemblPlants" id="ONIVA06G04650.1">
    <property type="protein sequence ID" value="ONIVA06G04650.1"/>
    <property type="gene ID" value="ONIVA06G04650"/>
</dbReference>
<feature type="region of interest" description="Disordered" evidence="1">
    <location>
        <begin position="211"/>
        <end position="230"/>
    </location>
</feature>
<protein>
    <submittedName>
        <fullName evidence="2">Uncharacterized protein</fullName>
    </submittedName>
</protein>
<name>A0A0E0HL97_ORYNI</name>
<dbReference type="Gramene" id="ONIVA06G04650.1">
    <property type="protein sequence ID" value="ONIVA06G04650.1"/>
    <property type="gene ID" value="ONIVA06G04650"/>
</dbReference>